<dbReference type="InterPro" id="IPR054566">
    <property type="entry name" value="ManC/GMP-like_b-helix"/>
</dbReference>
<dbReference type="PANTHER" id="PTHR46390">
    <property type="entry name" value="MANNOSE-1-PHOSPHATE GUANYLYLTRANSFERASE"/>
    <property type="match status" value="1"/>
</dbReference>
<dbReference type="InterPro" id="IPR049577">
    <property type="entry name" value="GMPP_N"/>
</dbReference>
<evidence type="ECO:0000313" key="4">
    <source>
        <dbReference type="Proteomes" id="UP000034086"/>
    </source>
</evidence>
<evidence type="ECO:0000259" key="1">
    <source>
        <dbReference type="Pfam" id="PF00483"/>
    </source>
</evidence>
<evidence type="ECO:0000313" key="3">
    <source>
        <dbReference type="EMBL" id="KKU02474.1"/>
    </source>
</evidence>
<dbReference type="Proteomes" id="UP000034086">
    <property type="component" value="Unassembled WGS sequence"/>
</dbReference>
<dbReference type="Pfam" id="PF22640">
    <property type="entry name" value="ManC_GMP_beta-helix"/>
    <property type="match status" value="1"/>
</dbReference>
<reference evidence="3 4" key="1">
    <citation type="journal article" date="2015" name="Nature">
        <title>rRNA introns, odd ribosomes, and small enigmatic genomes across a large radiation of phyla.</title>
        <authorList>
            <person name="Brown C.T."/>
            <person name="Hug L.A."/>
            <person name="Thomas B.C."/>
            <person name="Sharon I."/>
            <person name="Castelle C.J."/>
            <person name="Singh A."/>
            <person name="Wilkins M.J."/>
            <person name="Williams K.H."/>
            <person name="Banfield J.F."/>
        </authorList>
    </citation>
    <scope>NUCLEOTIDE SEQUENCE [LARGE SCALE GENOMIC DNA]</scope>
</reference>
<keyword evidence="3" id="KW-0808">Transferase</keyword>
<dbReference type="EMBL" id="LCKQ01000033">
    <property type="protein sequence ID" value="KKU02474.1"/>
    <property type="molecule type" value="Genomic_DNA"/>
</dbReference>
<comment type="caution">
    <text evidence="3">The sequence shown here is derived from an EMBL/GenBank/DDBJ whole genome shotgun (WGS) entry which is preliminary data.</text>
</comment>
<feature type="domain" description="MannoseP isomerase/GMP-like beta-helix" evidence="2">
    <location>
        <begin position="312"/>
        <end position="366"/>
    </location>
</feature>
<gene>
    <name evidence="3" type="ORF">UX03_C0033G0003</name>
</gene>
<dbReference type="Gene3D" id="3.90.550.10">
    <property type="entry name" value="Spore Coat Polysaccharide Biosynthesis Protein SpsA, Chain A"/>
    <property type="match status" value="1"/>
</dbReference>
<protein>
    <submittedName>
        <fullName evidence="3">Mannose-1-phosphate guanylyltransferase (GDP)</fullName>
    </submittedName>
</protein>
<accession>A0A0G1M2T6</accession>
<dbReference type="GO" id="GO:0004475">
    <property type="term" value="F:mannose-1-phosphate guanylyltransferase (GTP) activity"/>
    <property type="evidence" value="ECO:0007669"/>
    <property type="project" value="InterPro"/>
</dbReference>
<dbReference type="SUPFAM" id="SSF53448">
    <property type="entry name" value="Nucleotide-diphospho-sugar transferases"/>
    <property type="match status" value="1"/>
</dbReference>
<keyword evidence="3" id="KW-0548">Nucleotidyltransferase</keyword>
<dbReference type="GO" id="GO:0009298">
    <property type="term" value="P:GDP-mannose biosynthetic process"/>
    <property type="evidence" value="ECO:0007669"/>
    <property type="project" value="TreeGrafter"/>
</dbReference>
<dbReference type="SUPFAM" id="SSF159283">
    <property type="entry name" value="Guanosine diphospho-D-mannose pyrophosphorylase/mannose-6-phosphate isomerase linker domain"/>
    <property type="match status" value="1"/>
</dbReference>
<organism evidence="3 4">
    <name type="scientific">Candidatus Woesebacteria bacterium GW2011_GWE1_45_18</name>
    <dbReference type="NCBI Taxonomy" id="1618598"/>
    <lineage>
        <taxon>Bacteria</taxon>
        <taxon>Candidatus Woeseibacteriota</taxon>
    </lineage>
</organism>
<dbReference type="InterPro" id="IPR005835">
    <property type="entry name" value="NTP_transferase_dom"/>
</dbReference>
<evidence type="ECO:0000259" key="2">
    <source>
        <dbReference type="Pfam" id="PF22640"/>
    </source>
</evidence>
<sequence length="375" mass="42235">MLPKSMGNYKDHLYALILAGGGGTRLWPKSREKTPKQFLQLFNKKTLTQITAERLNRLLPWERIFVVTVSQAYKKEILKEVPGFLPENVVVEPARRETGPAHGLGATFIFKKDPEAVIITESADRLVNPLKKYLETLLASAKEAFEQKVMIAMGVKARYPNTGYGHIKRGKKLQTTDGITFYELEKFVEKPPLSLAKKFTESGNYYWNAGQFVWRADSILGSITKHTPQISKSLAEIEGAIGTKEQAAVLKKSYRAMPKISIDYAVAEKEKNFWVVEGNFNWTDIGDWNEVWKNLPQDKDGNVIIDGEEPGGRVINIDTSNALIQTDGRLIAVVDVDDVAIVDSKDILLVCKRSQAQSVKQIVEKLKEEKRKDLL</sequence>
<dbReference type="Pfam" id="PF00483">
    <property type="entry name" value="NTP_transferase"/>
    <property type="match status" value="1"/>
</dbReference>
<feature type="domain" description="Nucleotidyl transferase" evidence="1">
    <location>
        <begin position="15"/>
        <end position="297"/>
    </location>
</feature>
<proteinExistence type="predicted"/>
<dbReference type="CDD" id="cd02509">
    <property type="entry name" value="GDP-M1P_Guanylyltransferase"/>
    <property type="match status" value="1"/>
</dbReference>
<dbReference type="InterPro" id="IPR029044">
    <property type="entry name" value="Nucleotide-diphossugar_trans"/>
</dbReference>
<dbReference type="InterPro" id="IPR051161">
    <property type="entry name" value="Mannose-6P_isomerase_type2"/>
</dbReference>
<dbReference type="AlphaFoldDB" id="A0A0G1M2T6"/>
<dbReference type="PANTHER" id="PTHR46390:SF1">
    <property type="entry name" value="MANNOSE-1-PHOSPHATE GUANYLYLTRANSFERASE"/>
    <property type="match status" value="1"/>
</dbReference>
<name>A0A0G1M2T6_9BACT</name>